<feature type="transmembrane region" description="Helical" evidence="1">
    <location>
        <begin position="85"/>
        <end position="114"/>
    </location>
</feature>
<comment type="caution">
    <text evidence="2">The sequence shown here is derived from an EMBL/GenBank/DDBJ whole genome shotgun (WGS) entry which is preliminary data.</text>
</comment>
<keyword evidence="1" id="KW-0472">Membrane</keyword>
<accession>A0ABV2KXM3</accession>
<gene>
    <name evidence="2" type="ORF">ABID56_002455</name>
</gene>
<dbReference type="EMBL" id="JBEPMX010000016">
    <property type="protein sequence ID" value="MET3684328.1"/>
    <property type="molecule type" value="Genomic_DNA"/>
</dbReference>
<sequence>MDIIWWILVIAFFVLSYAGVIFPVIPAPLVLWVGFFVYHFGINADELSWIFWVSMAILTVVLIVADIVANSYFVKRFGGSKQGEWAAAIGVIVGSFVIPPFGIIVVPAVSVLIVELLQRKHIQAAFRAVVGSLLGFLGGAVAKVVIMTVMIVWFFVVIIF</sequence>
<organism evidence="2 3">
    <name type="scientific">Alkalibacillus flavidus</name>
    <dbReference type="NCBI Taxonomy" id="546021"/>
    <lineage>
        <taxon>Bacteria</taxon>
        <taxon>Bacillati</taxon>
        <taxon>Bacillota</taxon>
        <taxon>Bacilli</taxon>
        <taxon>Bacillales</taxon>
        <taxon>Bacillaceae</taxon>
        <taxon>Alkalibacillus</taxon>
    </lineage>
</organism>
<dbReference type="RefSeq" id="WP_354221580.1">
    <property type="nucleotide sequence ID" value="NZ_JBEPMX010000016.1"/>
</dbReference>
<dbReference type="Proteomes" id="UP001549167">
    <property type="component" value="Unassembled WGS sequence"/>
</dbReference>
<keyword evidence="1" id="KW-1133">Transmembrane helix</keyword>
<evidence type="ECO:0000256" key="1">
    <source>
        <dbReference type="SAM" id="Phobius"/>
    </source>
</evidence>
<feature type="transmembrane region" description="Helical" evidence="1">
    <location>
        <begin position="6"/>
        <end position="37"/>
    </location>
</feature>
<dbReference type="Pfam" id="PF04306">
    <property type="entry name" value="DUF456"/>
    <property type="match status" value="1"/>
</dbReference>
<feature type="transmembrane region" description="Helical" evidence="1">
    <location>
        <begin position="49"/>
        <end position="73"/>
    </location>
</feature>
<proteinExistence type="predicted"/>
<evidence type="ECO:0000313" key="3">
    <source>
        <dbReference type="Proteomes" id="UP001549167"/>
    </source>
</evidence>
<name>A0ABV2KXM3_9BACI</name>
<feature type="transmembrane region" description="Helical" evidence="1">
    <location>
        <begin position="126"/>
        <end position="159"/>
    </location>
</feature>
<dbReference type="PANTHER" id="PTHR39165:SF1">
    <property type="entry name" value="DUF456 DOMAIN-CONTAINING PROTEIN"/>
    <property type="match status" value="1"/>
</dbReference>
<keyword evidence="1" id="KW-0812">Transmembrane</keyword>
<reference evidence="2 3" key="1">
    <citation type="submission" date="2024-06" db="EMBL/GenBank/DDBJ databases">
        <title>Genomic Encyclopedia of Type Strains, Phase IV (KMG-IV): sequencing the most valuable type-strain genomes for metagenomic binning, comparative biology and taxonomic classification.</title>
        <authorList>
            <person name="Goeker M."/>
        </authorList>
    </citation>
    <scope>NUCLEOTIDE SEQUENCE [LARGE SCALE GENOMIC DNA]</scope>
    <source>
        <strain evidence="2 3">DSM 23520</strain>
    </source>
</reference>
<protein>
    <submittedName>
        <fullName evidence="2">Uncharacterized protein YqgC (DUF456 family)</fullName>
    </submittedName>
</protein>
<dbReference type="InterPro" id="IPR007403">
    <property type="entry name" value="DUF456"/>
</dbReference>
<dbReference type="PANTHER" id="PTHR39165">
    <property type="entry name" value="IG HYPOTHETICAL 17883"/>
    <property type="match status" value="1"/>
</dbReference>
<evidence type="ECO:0000313" key="2">
    <source>
        <dbReference type="EMBL" id="MET3684328.1"/>
    </source>
</evidence>
<keyword evidence="3" id="KW-1185">Reference proteome</keyword>